<dbReference type="RefSeq" id="WP_075062955.1">
    <property type="nucleotide sequence ID" value="NZ_LGCL01000024.1"/>
</dbReference>
<feature type="signal peptide" evidence="2">
    <location>
        <begin position="1"/>
        <end position="23"/>
    </location>
</feature>
<dbReference type="OrthoDB" id="155101at2"/>
<dbReference type="EMBL" id="LGCL01000024">
    <property type="protein sequence ID" value="KPL76996.1"/>
    <property type="molecule type" value="Genomic_DNA"/>
</dbReference>
<protein>
    <recommendedName>
        <fullName evidence="5">SH3b domain-containing protein</fullName>
    </recommendedName>
</protein>
<dbReference type="SUPFAM" id="SSF63829">
    <property type="entry name" value="Calcium-dependent phosphotriesterase"/>
    <property type="match status" value="1"/>
</dbReference>
<dbReference type="PROSITE" id="PS51257">
    <property type="entry name" value="PROKAR_LIPOPROTEIN"/>
    <property type="match status" value="1"/>
</dbReference>
<dbReference type="PANTHER" id="PTHR47197:SF3">
    <property type="entry name" value="DIHYDRO-HEME D1 DEHYDROGENASE"/>
    <property type="match status" value="1"/>
</dbReference>
<dbReference type="Proteomes" id="UP000050417">
    <property type="component" value="Unassembled WGS sequence"/>
</dbReference>
<evidence type="ECO:0008006" key="5">
    <source>
        <dbReference type="Google" id="ProtNLM"/>
    </source>
</evidence>
<name>A0A0P6X9V9_9CHLR</name>
<keyword evidence="2" id="KW-0732">Signal</keyword>
<dbReference type="InterPro" id="IPR015943">
    <property type="entry name" value="WD40/YVTN_repeat-like_dom_sf"/>
</dbReference>
<dbReference type="AlphaFoldDB" id="A0A0P6X9V9"/>
<feature type="region of interest" description="Disordered" evidence="1">
    <location>
        <begin position="64"/>
        <end position="83"/>
    </location>
</feature>
<proteinExistence type="predicted"/>
<organism evidence="3 4">
    <name type="scientific">Ornatilinea apprima</name>
    <dbReference type="NCBI Taxonomy" id="1134406"/>
    <lineage>
        <taxon>Bacteria</taxon>
        <taxon>Bacillati</taxon>
        <taxon>Chloroflexota</taxon>
        <taxon>Anaerolineae</taxon>
        <taxon>Anaerolineales</taxon>
        <taxon>Anaerolineaceae</taxon>
        <taxon>Ornatilinea</taxon>
    </lineage>
</organism>
<dbReference type="PANTHER" id="PTHR47197">
    <property type="entry name" value="PROTEIN NIRF"/>
    <property type="match status" value="1"/>
</dbReference>
<evidence type="ECO:0000313" key="3">
    <source>
        <dbReference type="EMBL" id="KPL76996.1"/>
    </source>
</evidence>
<reference evidence="3 4" key="1">
    <citation type="submission" date="2015-07" db="EMBL/GenBank/DDBJ databases">
        <title>Genome sequence of Ornatilinea apprima DSM 23815.</title>
        <authorList>
            <person name="Hemp J."/>
            <person name="Ward L.M."/>
            <person name="Pace L.A."/>
            <person name="Fischer W.W."/>
        </authorList>
    </citation>
    <scope>NUCLEOTIDE SEQUENCE [LARGE SCALE GENOMIC DNA]</scope>
    <source>
        <strain evidence="3 4">P3M-1</strain>
    </source>
</reference>
<evidence type="ECO:0000313" key="4">
    <source>
        <dbReference type="Proteomes" id="UP000050417"/>
    </source>
</evidence>
<gene>
    <name evidence="3" type="ORF">ADN00_10510</name>
</gene>
<sequence>MKKKTPILLLVCCALLLISVSCASLPIPGLSPSAPNQPASGEPAGEIQPVSTNAEGGLTLATSTPKPLVLQSPTPPAPGQPEPAALDVWAYNRLDQKLIGLDARTFELKNELIMDGEPGGVAVTEQGAWVLDVSGNRILRIDPATNSVAATLLAPGFKLRAIAAGEGSVWVGVEEVPLEGAASATPLGGVLRLNPGSDEISQYIETSAPVTDFAFRPGEVWIISTSQGFNTLSQIDPATNTVSTRGDSSIWYETSHISANAYGLWLINTTAPNTVQQIDLTSGNLLSATKLDRVPGTARDIVASQDAVWVLMDNGTVARFDPQRLEVYSIIPVASFVDEIFAQSGAIYVSSQFEGKIFRVDVAQNRVSANFVTGQAMPTPTPTAAPTKPAYGACDAAYLSRLHVGDKARVKEIPPQANRVRSEPNIEAETLGYIQPGVGMTILEGPQCSNNWVWWKVEADTGLVGWTAEGDEKGYWLEVIP</sequence>
<dbReference type="InterPro" id="IPR051200">
    <property type="entry name" value="Host-pathogen_enzymatic-act"/>
</dbReference>
<evidence type="ECO:0000256" key="1">
    <source>
        <dbReference type="SAM" id="MobiDB-lite"/>
    </source>
</evidence>
<dbReference type="Gene3D" id="2.130.10.10">
    <property type="entry name" value="YVTN repeat-like/Quinoprotein amine dehydrogenase"/>
    <property type="match status" value="1"/>
</dbReference>
<feature type="chain" id="PRO_5006132947" description="SH3b domain-containing protein" evidence="2">
    <location>
        <begin position="24"/>
        <end position="481"/>
    </location>
</feature>
<keyword evidence="4" id="KW-1185">Reference proteome</keyword>
<comment type="caution">
    <text evidence="3">The sequence shown here is derived from an EMBL/GenBank/DDBJ whole genome shotgun (WGS) entry which is preliminary data.</text>
</comment>
<accession>A0A0P6X9V9</accession>
<evidence type="ECO:0000256" key="2">
    <source>
        <dbReference type="SAM" id="SignalP"/>
    </source>
</evidence>